<evidence type="ECO:0000256" key="1">
    <source>
        <dbReference type="ARBA" id="ARBA00006484"/>
    </source>
</evidence>
<dbReference type="SMART" id="SM00822">
    <property type="entry name" value="PKS_KR"/>
    <property type="match status" value="1"/>
</dbReference>
<organism evidence="4 5">
    <name type="scientific">Colletotrichum asianum</name>
    <dbReference type="NCBI Taxonomy" id="702518"/>
    <lineage>
        <taxon>Eukaryota</taxon>
        <taxon>Fungi</taxon>
        <taxon>Dikarya</taxon>
        <taxon>Ascomycota</taxon>
        <taxon>Pezizomycotina</taxon>
        <taxon>Sordariomycetes</taxon>
        <taxon>Hypocreomycetidae</taxon>
        <taxon>Glomerellales</taxon>
        <taxon>Glomerellaceae</taxon>
        <taxon>Colletotrichum</taxon>
        <taxon>Colletotrichum gloeosporioides species complex</taxon>
    </lineage>
</organism>
<dbReference type="InterPro" id="IPR057326">
    <property type="entry name" value="KR_dom"/>
</dbReference>
<gene>
    <name evidence="4" type="ORF">GQ607_017084</name>
</gene>
<dbReference type="PANTHER" id="PTHR42901">
    <property type="entry name" value="ALCOHOL DEHYDROGENASE"/>
    <property type="match status" value="1"/>
</dbReference>
<evidence type="ECO:0000259" key="3">
    <source>
        <dbReference type="SMART" id="SM00822"/>
    </source>
</evidence>
<evidence type="ECO:0000256" key="2">
    <source>
        <dbReference type="ARBA" id="ARBA00023002"/>
    </source>
</evidence>
<evidence type="ECO:0000313" key="4">
    <source>
        <dbReference type="EMBL" id="KAF0315694.1"/>
    </source>
</evidence>
<keyword evidence="5" id="KW-1185">Reference proteome</keyword>
<dbReference type="EMBL" id="WOWK01000190">
    <property type="protein sequence ID" value="KAF0315694.1"/>
    <property type="molecule type" value="Genomic_DNA"/>
</dbReference>
<dbReference type="Gene3D" id="3.40.50.720">
    <property type="entry name" value="NAD(P)-binding Rossmann-like Domain"/>
    <property type="match status" value="1"/>
</dbReference>
<dbReference type="SUPFAM" id="SSF51735">
    <property type="entry name" value="NAD(P)-binding Rossmann-fold domains"/>
    <property type="match status" value="1"/>
</dbReference>
<comment type="similarity">
    <text evidence="1">Belongs to the short-chain dehydrogenases/reductases (SDR) family.</text>
</comment>
<protein>
    <submittedName>
        <fullName evidence="4">Nadp(+)-dependent dehydrogenase</fullName>
    </submittedName>
</protein>
<evidence type="ECO:0000313" key="5">
    <source>
        <dbReference type="Proteomes" id="UP000434172"/>
    </source>
</evidence>
<dbReference type="PRINTS" id="PR00081">
    <property type="entry name" value="GDHRDH"/>
</dbReference>
<dbReference type="InterPro" id="IPR002347">
    <property type="entry name" value="SDR_fam"/>
</dbReference>
<dbReference type="CDD" id="cd05233">
    <property type="entry name" value="SDR_c"/>
    <property type="match status" value="1"/>
</dbReference>
<comment type="caution">
    <text evidence="4">The sequence shown here is derived from an EMBL/GenBank/DDBJ whole genome shotgun (WGS) entry which is preliminary data.</text>
</comment>
<feature type="domain" description="Ketoreductase" evidence="3">
    <location>
        <begin position="27"/>
        <end position="219"/>
    </location>
</feature>
<dbReference type="InterPro" id="IPR036291">
    <property type="entry name" value="NAD(P)-bd_dom_sf"/>
</dbReference>
<dbReference type="AlphaFoldDB" id="A0A8H3VVE5"/>
<dbReference type="Pfam" id="PF00106">
    <property type="entry name" value="adh_short"/>
    <property type="match status" value="1"/>
</dbReference>
<reference evidence="4 5" key="1">
    <citation type="submission" date="2019-12" db="EMBL/GenBank/DDBJ databases">
        <title>A genome sequence resource for the geographically widespread anthracnose pathogen Colletotrichum asianum.</title>
        <authorList>
            <person name="Meng Y."/>
        </authorList>
    </citation>
    <scope>NUCLEOTIDE SEQUENCE [LARGE SCALE GENOMIC DNA]</scope>
    <source>
        <strain evidence="4 5">ICMP 18580</strain>
    </source>
</reference>
<dbReference type="Proteomes" id="UP000434172">
    <property type="component" value="Unassembled WGS sequence"/>
</dbReference>
<accession>A0A8H3VVE5</accession>
<sequence>MSYTPTTHSASYEAIPATNPSISAAGKVVLVTGAGSGIGNAASFSFATAGAKALILLGRRVELLEQVAKSIHEKGLDTGTACFAVDVCDEQVVKSTLSQIVSKYGRIDIVIHAAGALPPLGPLATVPLDDLWRAFEVNIKGFLTLAQAMLAVTPSDQEGLSQPVLIVLNTAGSIMPPLPGMGGHVASKMSSLKLAEYVAVENKDKLRVISVHPGLIQTPMAEELEKAGLKFPYDDISLPADFLVWAASQEAAFLNGKFVFADWDVEELKASAGKIEGGADLSLMLRGL</sequence>
<name>A0A8H3VVE5_9PEZI</name>
<keyword evidence="2" id="KW-0560">Oxidoreductase</keyword>
<dbReference type="GO" id="GO:0016491">
    <property type="term" value="F:oxidoreductase activity"/>
    <property type="evidence" value="ECO:0007669"/>
    <property type="project" value="UniProtKB-KW"/>
</dbReference>
<dbReference type="OrthoDB" id="1933717at2759"/>
<proteinExistence type="inferred from homology"/>
<dbReference type="PANTHER" id="PTHR42901:SF1">
    <property type="entry name" value="ALCOHOL DEHYDROGENASE"/>
    <property type="match status" value="1"/>
</dbReference>